<proteinExistence type="predicted"/>
<reference evidence="2" key="1">
    <citation type="submission" date="2016-10" db="EMBL/GenBank/DDBJ databases">
        <authorList>
            <person name="Varghese N."/>
            <person name="Submissions S."/>
        </authorList>
    </citation>
    <scope>NUCLEOTIDE SEQUENCE [LARGE SCALE GENOMIC DNA]</scope>
    <source>
        <strain evidence="2">DSM 17101</strain>
    </source>
</reference>
<evidence type="ECO:0000313" key="1">
    <source>
        <dbReference type="EMBL" id="SDO94917.1"/>
    </source>
</evidence>
<sequence length="295" mass="33117">MQLRIGSGLRVSRRFIPQEIRPADQEQQRLTERHLQGRLAEVEHYLYAVRREIDQKLPGCIPTYRKPYPYGCCLEISEAFERKLRAAVASDAALPGLDAIRAFMGEGGYVGAVWGVLRERYFQNAFQFGSLYVDVSNDTVDVRKPSIEILPMAESGLVNISSLEHFVRIGQAYWGAEFYANDVWPALAPIAPLVMHLPHRKALLLSNSSAYMVAWQRRDRYQAAEAYLSTAPSLPAAARESFLACIAPRRRAVDARQGRSLSMAACASLRKATPLQESMWLNRQLTEWGASGGRT</sequence>
<dbReference type="EMBL" id="FNJL01000005">
    <property type="protein sequence ID" value="SDO94917.1"/>
    <property type="molecule type" value="Genomic_DNA"/>
</dbReference>
<gene>
    <name evidence="1" type="ORF">SAMN04489708_105109</name>
</gene>
<name>A0A1H0NQ75_9BURK</name>
<keyword evidence="2" id="KW-1185">Reference proteome</keyword>
<organism evidence="1 2">
    <name type="scientific">Paracidovorax cattleyae</name>
    <dbReference type="NCBI Taxonomy" id="80868"/>
    <lineage>
        <taxon>Bacteria</taxon>
        <taxon>Pseudomonadati</taxon>
        <taxon>Pseudomonadota</taxon>
        <taxon>Betaproteobacteria</taxon>
        <taxon>Burkholderiales</taxon>
        <taxon>Comamonadaceae</taxon>
        <taxon>Paracidovorax</taxon>
    </lineage>
</organism>
<accession>A0A1H0NQ75</accession>
<protein>
    <submittedName>
        <fullName evidence="1">Uncharacterized protein</fullName>
    </submittedName>
</protein>
<dbReference type="Proteomes" id="UP000199317">
    <property type="component" value="Unassembled WGS sequence"/>
</dbReference>
<dbReference type="AlphaFoldDB" id="A0A1H0NQ75"/>
<evidence type="ECO:0000313" key="2">
    <source>
        <dbReference type="Proteomes" id="UP000199317"/>
    </source>
</evidence>